<evidence type="ECO:0000313" key="3">
    <source>
        <dbReference type="Proteomes" id="UP000824089"/>
    </source>
</evidence>
<comment type="caution">
    <text evidence="2">The sequence shown here is derived from an EMBL/GenBank/DDBJ whole genome shotgun (WGS) entry which is preliminary data.</text>
</comment>
<reference evidence="2" key="1">
    <citation type="submission" date="2020-10" db="EMBL/GenBank/DDBJ databases">
        <authorList>
            <person name="Gilroy R."/>
        </authorList>
    </citation>
    <scope>NUCLEOTIDE SEQUENCE</scope>
    <source>
        <strain evidence="2">CHK195-4489</strain>
    </source>
</reference>
<dbReference type="Pfam" id="PF16079">
    <property type="entry name" value="Phage_holin_5_2"/>
    <property type="match status" value="1"/>
</dbReference>
<feature type="transmembrane region" description="Helical" evidence="1">
    <location>
        <begin position="6"/>
        <end position="25"/>
    </location>
</feature>
<keyword evidence="1" id="KW-1133">Transmembrane helix</keyword>
<evidence type="ECO:0000256" key="1">
    <source>
        <dbReference type="SAM" id="Phobius"/>
    </source>
</evidence>
<keyword evidence="1" id="KW-0472">Membrane</keyword>
<feature type="transmembrane region" description="Helical" evidence="1">
    <location>
        <begin position="37"/>
        <end position="57"/>
    </location>
</feature>
<accession>A0A9D1I6U2</accession>
<sequence>MNYQEYIKSELLILIPVLYFIGIGLKKSRLPDKWIPVTLGAAAVLLSAVWVIATSEIGTCRELFAAIFTAVTQGVLAAGASVYANQLYTQAKKDG</sequence>
<dbReference type="EMBL" id="DVMM01000057">
    <property type="protein sequence ID" value="HIU29216.1"/>
    <property type="molecule type" value="Genomic_DNA"/>
</dbReference>
<reference evidence="2" key="2">
    <citation type="journal article" date="2021" name="PeerJ">
        <title>Extensive microbial diversity within the chicken gut microbiome revealed by metagenomics and culture.</title>
        <authorList>
            <person name="Gilroy R."/>
            <person name="Ravi A."/>
            <person name="Getino M."/>
            <person name="Pursley I."/>
            <person name="Horton D.L."/>
            <person name="Alikhan N.F."/>
            <person name="Baker D."/>
            <person name="Gharbi K."/>
            <person name="Hall N."/>
            <person name="Watson M."/>
            <person name="Adriaenssens E.M."/>
            <person name="Foster-Nyarko E."/>
            <person name="Jarju S."/>
            <person name="Secka A."/>
            <person name="Antonio M."/>
            <person name="Oren A."/>
            <person name="Chaudhuri R.R."/>
            <person name="La Ragione R."/>
            <person name="Hildebrand F."/>
            <person name="Pallen M.J."/>
        </authorList>
    </citation>
    <scope>NUCLEOTIDE SEQUENCE</scope>
    <source>
        <strain evidence="2">CHK195-4489</strain>
    </source>
</reference>
<name>A0A9D1I6U2_9CLOT</name>
<dbReference type="InterPro" id="IPR032111">
    <property type="entry name" value="Clostridium_phage_holin"/>
</dbReference>
<dbReference type="AlphaFoldDB" id="A0A9D1I6U2"/>
<organism evidence="2 3">
    <name type="scientific">Candidatus Egerieisoma faecipullorum</name>
    <dbReference type="NCBI Taxonomy" id="2840963"/>
    <lineage>
        <taxon>Bacteria</taxon>
        <taxon>Bacillati</taxon>
        <taxon>Bacillota</taxon>
        <taxon>Clostridia</taxon>
        <taxon>Eubacteriales</taxon>
        <taxon>Clostridiaceae</taxon>
        <taxon>Clostridiaceae incertae sedis</taxon>
        <taxon>Candidatus Egerieisoma</taxon>
    </lineage>
</organism>
<dbReference type="Proteomes" id="UP000824089">
    <property type="component" value="Unassembled WGS sequence"/>
</dbReference>
<evidence type="ECO:0000313" key="2">
    <source>
        <dbReference type="EMBL" id="HIU29216.1"/>
    </source>
</evidence>
<protein>
    <submittedName>
        <fullName evidence="2">Phage holin family protein</fullName>
    </submittedName>
</protein>
<feature type="transmembrane region" description="Helical" evidence="1">
    <location>
        <begin position="63"/>
        <end position="84"/>
    </location>
</feature>
<keyword evidence="1" id="KW-0812">Transmembrane</keyword>
<gene>
    <name evidence="2" type="ORF">IAD50_02845</name>
</gene>
<proteinExistence type="predicted"/>